<feature type="region of interest" description="Disordered" evidence="1">
    <location>
        <begin position="354"/>
        <end position="380"/>
    </location>
</feature>
<dbReference type="PANTHER" id="PTHR16434:SF2">
    <property type="entry name" value="EWING'S TUMOR-ASSOCIATED ANTIGEN 1"/>
    <property type="match status" value="1"/>
</dbReference>
<dbReference type="GO" id="GO:0043539">
    <property type="term" value="F:protein serine/threonine kinase activator activity"/>
    <property type="evidence" value="ECO:0007669"/>
    <property type="project" value="TreeGrafter"/>
</dbReference>
<name>A0AA88T3Q4_TACVA</name>
<sequence>MTDTNKTNNTRATVDATKEIRSRIESSEKKFKTKSKYLREQKLSPSLSASLYCGKDVGTPKQRSRRRFNCCPNGDSPSEADALQDIIWDPASPPQMRTGNAAGESVRVVEISEIVNRIAPNEEKPVDKDSVLHWIGDSAIPCTPEIQQPRVRRFSARRQCNNVEDLMKLAKQFDLNMTRQHKDTLKRLQNSDGLNCKDLHKLNKLTATHPESKSISASIGEAKGLGHEEELHALFDGPTQQLSGRLSPLSANYSQESRTEKTATHEMGPTTSNSKDLPEDAQVSKTDFDDDWENDDLLSDFVLEVTPNPLLSSCMGKPTSHIWSAGYKKCEPMTPASSSGASSRAHQITSHYTRNLSETSSFRSDGPLRSGAITQLSKTTPDLVNTDSGYQIAHTQGGKQKTFMTTVGPEAKDIASSSGTTVKDIDPLWCDRDDDDDDDLLCQACDDLERIADVKEKQRDRNSTKATYSSLEVPSSTITTISSSMRRNLRTVQLQHPTEHRQPVCAFARSHSIPGASGIHGNKQSFSESASDLQVNHYSQKSKQQYPFTQLMHATGPLGESTYNSTFKRHQSDPGTLRNKVFITAQPAVICSAAEIEKKKQEAIARRRLRLQATLKPAAPI</sequence>
<feature type="compositionally biased region" description="Polar residues" evidence="1">
    <location>
        <begin position="1"/>
        <end position="12"/>
    </location>
</feature>
<dbReference type="GO" id="GO:0006974">
    <property type="term" value="P:DNA damage response"/>
    <property type="evidence" value="ECO:0007669"/>
    <property type="project" value="TreeGrafter"/>
</dbReference>
<dbReference type="Proteomes" id="UP001187315">
    <property type="component" value="Unassembled WGS sequence"/>
</dbReference>
<dbReference type="PANTHER" id="PTHR16434">
    <property type="entry name" value="EWING'S TUMOR-ASSOCIATED ANTIGEN 1 ETAA1"/>
    <property type="match status" value="1"/>
</dbReference>
<proteinExistence type="predicted"/>
<feature type="compositionally biased region" description="Polar residues" evidence="1">
    <location>
        <begin position="239"/>
        <end position="256"/>
    </location>
</feature>
<keyword evidence="3" id="KW-1185">Reference proteome</keyword>
<dbReference type="Pfam" id="PF15350">
    <property type="entry name" value="ETAA1"/>
    <property type="match status" value="1"/>
</dbReference>
<reference evidence="2" key="1">
    <citation type="submission" date="2023-08" db="EMBL/GenBank/DDBJ databases">
        <title>Pelteobagrus vachellii genome.</title>
        <authorList>
            <person name="Liu H."/>
        </authorList>
    </citation>
    <scope>NUCLEOTIDE SEQUENCE</scope>
    <source>
        <strain evidence="2">PRFRI_2022a</strain>
        <tissue evidence="2">Muscle</tissue>
    </source>
</reference>
<feature type="region of interest" description="Disordered" evidence="1">
    <location>
        <begin position="239"/>
        <end position="289"/>
    </location>
</feature>
<organism evidence="2 3">
    <name type="scientific">Tachysurus vachellii</name>
    <name type="common">Darkbarbel catfish</name>
    <name type="synonym">Pelteobagrus vachellii</name>
    <dbReference type="NCBI Taxonomy" id="175792"/>
    <lineage>
        <taxon>Eukaryota</taxon>
        <taxon>Metazoa</taxon>
        <taxon>Chordata</taxon>
        <taxon>Craniata</taxon>
        <taxon>Vertebrata</taxon>
        <taxon>Euteleostomi</taxon>
        <taxon>Actinopterygii</taxon>
        <taxon>Neopterygii</taxon>
        <taxon>Teleostei</taxon>
        <taxon>Ostariophysi</taxon>
        <taxon>Siluriformes</taxon>
        <taxon>Bagridae</taxon>
        <taxon>Tachysurus</taxon>
    </lineage>
</organism>
<evidence type="ECO:0000256" key="1">
    <source>
        <dbReference type="SAM" id="MobiDB-lite"/>
    </source>
</evidence>
<dbReference type="GO" id="GO:2000001">
    <property type="term" value="P:regulation of DNA damage checkpoint"/>
    <property type="evidence" value="ECO:0007669"/>
    <property type="project" value="TreeGrafter"/>
</dbReference>
<dbReference type="EMBL" id="JAVHJS010000007">
    <property type="protein sequence ID" value="KAK2852917.1"/>
    <property type="molecule type" value="Genomic_DNA"/>
</dbReference>
<dbReference type="AlphaFoldDB" id="A0AA88T3Q4"/>
<feature type="compositionally biased region" description="Polar residues" evidence="1">
    <location>
        <begin position="354"/>
        <end position="363"/>
    </location>
</feature>
<accession>A0AA88T3Q4</accession>
<feature type="region of interest" description="Disordered" evidence="1">
    <location>
        <begin position="1"/>
        <end position="21"/>
    </location>
</feature>
<evidence type="ECO:0008006" key="4">
    <source>
        <dbReference type="Google" id="ProtNLM"/>
    </source>
</evidence>
<evidence type="ECO:0000313" key="2">
    <source>
        <dbReference type="EMBL" id="KAK2852917.1"/>
    </source>
</evidence>
<dbReference type="InterPro" id="IPR029406">
    <property type="entry name" value="ETAA1"/>
</dbReference>
<protein>
    <recommendedName>
        <fullName evidence="4">Ewing's tumor-associated antigen 1</fullName>
    </recommendedName>
</protein>
<evidence type="ECO:0000313" key="3">
    <source>
        <dbReference type="Proteomes" id="UP001187315"/>
    </source>
</evidence>
<dbReference type="GO" id="GO:0043596">
    <property type="term" value="C:nuclear replication fork"/>
    <property type="evidence" value="ECO:0007669"/>
    <property type="project" value="TreeGrafter"/>
</dbReference>
<comment type="caution">
    <text evidence="2">The sequence shown here is derived from an EMBL/GenBank/DDBJ whole genome shotgun (WGS) entry which is preliminary data.</text>
</comment>
<gene>
    <name evidence="2" type="ORF">Q7C36_008118</name>
</gene>
<dbReference type="GO" id="GO:0031297">
    <property type="term" value="P:replication fork processing"/>
    <property type="evidence" value="ECO:0007669"/>
    <property type="project" value="TreeGrafter"/>
</dbReference>